<evidence type="ECO:0000313" key="2">
    <source>
        <dbReference type="Proteomes" id="UP000299102"/>
    </source>
</evidence>
<evidence type="ECO:0000313" key="1">
    <source>
        <dbReference type="EMBL" id="GBP46879.1"/>
    </source>
</evidence>
<dbReference type="EMBL" id="BGZK01000490">
    <property type="protein sequence ID" value="GBP46879.1"/>
    <property type="molecule type" value="Genomic_DNA"/>
</dbReference>
<organism evidence="1 2">
    <name type="scientific">Eumeta variegata</name>
    <name type="common">Bagworm moth</name>
    <name type="synonym">Eumeta japonica</name>
    <dbReference type="NCBI Taxonomy" id="151549"/>
    <lineage>
        <taxon>Eukaryota</taxon>
        <taxon>Metazoa</taxon>
        <taxon>Ecdysozoa</taxon>
        <taxon>Arthropoda</taxon>
        <taxon>Hexapoda</taxon>
        <taxon>Insecta</taxon>
        <taxon>Pterygota</taxon>
        <taxon>Neoptera</taxon>
        <taxon>Endopterygota</taxon>
        <taxon>Lepidoptera</taxon>
        <taxon>Glossata</taxon>
        <taxon>Ditrysia</taxon>
        <taxon>Tineoidea</taxon>
        <taxon>Psychidae</taxon>
        <taxon>Oiketicinae</taxon>
        <taxon>Eumeta</taxon>
    </lineage>
</organism>
<accession>A0A4C1W8N9</accession>
<dbReference type="Proteomes" id="UP000299102">
    <property type="component" value="Unassembled WGS sequence"/>
</dbReference>
<dbReference type="AlphaFoldDB" id="A0A4C1W8N9"/>
<proteinExistence type="predicted"/>
<sequence length="100" mass="11719">MCPENRPLTEPLLSQRHCKCLMLFQWMHEVATAFIDIRLHYVEYKKSQMFFIQHKFQKMIYLGAVGADHQSSMAAVLIDLRARSTMNTVTHFVSTASYDY</sequence>
<keyword evidence="2" id="KW-1185">Reference proteome</keyword>
<protein>
    <submittedName>
        <fullName evidence="1">Uncharacterized protein</fullName>
    </submittedName>
</protein>
<gene>
    <name evidence="1" type="ORF">EVAR_78583_1</name>
</gene>
<reference evidence="1 2" key="1">
    <citation type="journal article" date="2019" name="Commun. Biol.">
        <title>The bagworm genome reveals a unique fibroin gene that provides high tensile strength.</title>
        <authorList>
            <person name="Kono N."/>
            <person name="Nakamura H."/>
            <person name="Ohtoshi R."/>
            <person name="Tomita M."/>
            <person name="Numata K."/>
            <person name="Arakawa K."/>
        </authorList>
    </citation>
    <scope>NUCLEOTIDE SEQUENCE [LARGE SCALE GENOMIC DNA]</scope>
</reference>
<name>A0A4C1W8N9_EUMVA</name>
<comment type="caution">
    <text evidence="1">The sequence shown here is derived from an EMBL/GenBank/DDBJ whole genome shotgun (WGS) entry which is preliminary data.</text>
</comment>